<feature type="domain" description="3-deoxy-D-manno-octulosonic-acid transferase N-terminal" evidence="11">
    <location>
        <begin position="32"/>
        <end position="210"/>
    </location>
</feature>
<keyword evidence="9" id="KW-1003">Cell membrane</keyword>
<evidence type="ECO:0000313" key="12">
    <source>
        <dbReference type="EMBL" id="GAA5114814.1"/>
    </source>
</evidence>
<name>A0ABP9NCV3_9GAMM</name>
<comment type="pathway">
    <text evidence="2 9">Bacterial outer membrane biogenesis; LPS core biosynthesis.</text>
</comment>
<evidence type="ECO:0000256" key="6">
    <source>
        <dbReference type="ARBA" id="ARBA00022679"/>
    </source>
</evidence>
<keyword evidence="6 9" id="KW-0808">Transferase</keyword>
<dbReference type="RefSeq" id="WP_345492717.1">
    <property type="nucleotide sequence ID" value="NZ_BAABHY010000014.1"/>
</dbReference>
<comment type="caution">
    <text evidence="12">The sequence shown here is derived from an EMBL/GenBank/DDBJ whole genome shotgun (WGS) entry which is preliminary data.</text>
</comment>
<dbReference type="Pfam" id="PF00534">
    <property type="entry name" value="Glycos_transf_1"/>
    <property type="match status" value="1"/>
</dbReference>
<dbReference type="SUPFAM" id="SSF53756">
    <property type="entry name" value="UDP-Glycosyltransferase/glycogen phosphorylase"/>
    <property type="match status" value="1"/>
</dbReference>
<dbReference type="NCBIfam" id="NF004388">
    <property type="entry name" value="PRK05749.1-4"/>
    <property type="match status" value="1"/>
</dbReference>
<dbReference type="InterPro" id="IPR001296">
    <property type="entry name" value="Glyco_trans_1"/>
</dbReference>
<feature type="domain" description="Glycosyl transferase family 1" evidence="10">
    <location>
        <begin position="235"/>
        <end position="398"/>
    </location>
</feature>
<evidence type="ECO:0000259" key="10">
    <source>
        <dbReference type="Pfam" id="PF00534"/>
    </source>
</evidence>
<evidence type="ECO:0000256" key="8">
    <source>
        <dbReference type="ARBA" id="ARBA00049183"/>
    </source>
</evidence>
<dbReference type="GO" id="GO:0016740">
    <property type="term" value="F:transferase activity"/>
    <property type="evidence" value="ECO:0007669"/>
    <property type="project" value="UniProtKB-KW"/>
</dbReference>
<keyword evidence="13" id="KW-1185">Reference proteome</keyword>
<evidence type="ECO:0000256" key="3">
    <source>
        <dbReference type="ARBA" id="ARBA00012621"/>
    </source>
</evidence>
<evidence type="ECO:0000256" key="5">
    <source>
        <dbReference type="ARBA" id="ARBA00022519"/>
    </source>
</evidence>
<dbReference type="EMBL" id="BAABHY010000014">
    <property type="protein sequence ID" value="GAA5114814.1"/>
    <property type="molecule type" value="Genomic_DNA"/>
</dbReference>
<dbReference type="Pfam" id="PF04413">
    <property type="entry name" value="Glycos_transf_N"/>
    <property type="match status" value="1"/>
</dbReference>
<keyword evidence="9" id="KW-0448">Lipopolysaccharide biosynthesis</keyword>
<reference evidence="13" key="1">
    <citation type="journal article" date="2019" name="Int. J. Syst. Evol. Microbiol.">
        <title>The Global Catalogue of Microorganisms (GCM) 10K type strain sequencing project: providing services to taxonomists for standard genome sequencing and annotation.</title>
        <authorList>
            <consortium name="The Broad Institute Genomics Platform"/>
            <consortium name="The Broad Institute Genome Sequencing Center for Infectious Disease"/>
            <person name="Wu L."/>
            <person name="Ma J."/>
        </authorList>
    </citation>
    <scope>NUCLEOTIDE SEQUENCE [LARGE SCALE GENOMIC DNA]</scope>
    <source>
        <strain evidence="13">JCM 18050</strain>
    </source>
</reference>
<proteinExistence type="inferred from homology"/>
<comment type="catalytic activity">
    <reaction evidence="8 9">
        <text>lipid IVA (E. coli) + CMP-3-deoxy-beta-D-manno-octulosonate = alpha-Kdo-(2-&gt;6)-lipid IVA (E. coli) + CMP + H(+)</text>
        <dbReference type="Rhea" id="RHEA:28066"/>
        <dbReference type="ChEBI" id="CHEBI:15378"/>
        <dbReference type="ChEBI" id="CHEBI:58603"/>
        <dbReference type="ChEBI" id="CHEBI:60364"/>
        <dbReference type="ChEBI" id="CHEBI:60377"/>
        <dbReference type="ChEBI" id="CHEBI:85987"/>
        <dbReference type="EC" id="2.4.99.12"/>
    </reaction>
</comment>
<gene>
    <name evidence="12" type="primary">waaA</name>
    <name evidence="12" type="ORF">GCM10023211_24820</name>
</gene>
<dbReference type="Gene3D" id="3.40.50.11720">
    <property type="entry name" value="3-Deoxy-D-manno-octulosonic-acid transferase, N-terminal domain"/>
    <property type="match status" value="1"/>
</dbReference>
<evidence type="ECO:0000256" key="7">
    <source>
        <dbReference type="ARBA" id="ARBA00031445"/>
    </source>
</evidence>
<sequence>MQRLYTCLLYLIQPLVWLRLLWRGRKAPAYRKRWLERYGFCHGKVKAHGILIHSVSVGETIAAIPLIKALQHRYPHLPITVTTMTPTGSQQVVKSLGNTVSHVYLPYDLPGSIRRFLKQLQPKLVIIMETELWPNLITALYQRHIPLVIANARLSERSAKRYAKLGNAIRRLMPQITHIAAQNQFDAQRFIDLGLPQDHITVTGSIKFDIHLSEQQQQSIADLKAAWLSQRPVWIAASTHHGEDDIILMAHKHLLKNYPDLLLILVPRHPERFASVEKLINDYGLTYQLRSENHVPTPQTQIILGNTMGELIVLYGMADIAFVGGSLVERGGHNPLEPALHHLPIIMGEHTFNFNVICEQLVQANGLWVTQATKDDLSQKISQLLQDKIQRKRVGENAFLVLKHNQGALDRLLTVIDNPLS</sequence>
<evidence type="ECO:0000313" key="13">
    <source>
        <dbReference type="Proteomes" id="UP001500171"/>
    </source>
</evidence>
<organism evidence="12 13">
    <name type="scientific">Orbus sasakiae</name>
    <dbReference type="NCBI Taxonomy" id="1078475"/>
    <lineage>
        <taxon>Bacteria</taxon>
        <taxon>Pseudomonadati</taxon>
        <taxon>Pseudomonadota</taxon>
        <taxon>Gammaproteobacteria</taxon>
        <taxon>Orbales</taxon>
        <taxon>Orbaceae</taxon>
        <taxon>Orbus</taxon>
    </lineage>
</organism>
<dbReference type="PANTHER" id="PTHR42755">
    <property type="entry name" value="3-DEOXY-MANNO-OCTULOSONATE CYTIDYLYLTRANSFERASE"/>
    <property type="match status" value="1"/>
</dbReference>
<comment type="subcellular location">
    <subcellularLocation>
        <location evidence="1">Cell envelope</location>
    </subcellularLocation>
    <subcellularLocation>
        <location evidence="9">Cell membrane</location>
    </subcellularLocation>
</comment>
<dbReference type="InterPro" id="IPR007507">
    <property type="entry name" value="Glycos_transf_N"/>
</dbReference>
<dbReference type="Gene3D" id="3.40.50.2000">
    <property type="entry name" value="Glycogen Phosphorylase B"/>
    <property type="match status" value="1"/>
</dbReference>
<evidence type="ECO:0000256" key="1">
    <source>
        <dbReference type="ARBA" id="ARBA00004196"/>
    </source>
</evidence>
<dbReference type="NCBIfam" id="NF004385">
    <property type="entry name" value="PRK05749.1-1"/>
    <property type="match status" value="1"/>
</dbReference>
<comment type="function">
    <text evidence="9">Involved in lipopolysaccharide (LPS) biosynthesis. Catalyzes the transfer of 3-deoxy-D-manno-octulosonate (Kdo) residue(s) from CMP-Kdo to lipid IV(A), the tetraacyldisaccharide-1,4'-bisphosphate precursor of lipid A.</text>
</comment>
<evidence type="ECO:0000259" key="11">
    <source>
        <dbReference type="Pfam" id="PF04413"/>
    </source>
</evidence>
<protein>
    <recommendedName>
        <fullName evidence="4 9">3-deoxy-D-manno-octulosonic acid transferase</fullName>
        <shortName evidence="9">Kdo transferase</shortName>
        <ecNumber evidence="3 9">2.4.99.12</ecNumber>
    </recommendedName>
    <alternativeName>
        <fullName evidence="7 9">Lipid IV(A) 3-deoxy-D-manno-octulosonic acid transferase</fullName>
    </alternativeName>
</protein>
<dbReference type="Proteomes" id="UP001500171">
    <property type="component" value="Unassembled WGS sequence"/>
</dbReference>
<dbReference type="EC" id="2.4.99.12" evidence="3 9"/>
<dbReference type="PANTHER" id="PTHR42755:SF1">
    <property type="entry name" value="3-DEOXY-D-MANNO-OCTULOSONIC ACID TRANSFERASE, MITOCHONDRIAL-RELATED"/>
    <property type="match status" value="1"/>
</dbReference>
<evidence type="ECO:0000256" key="4">
    <source>
        <dbReference type="ARBA" id="ARBA00019077"/>
    </source>
</evidence>
<comment type="similarity">
    <text evidence="9">Belongs to the glycosyltransferase group 1 family.</text>
</comment>
<dbReference type="InterPro" id="IPR038107">
    <property type="entry name" value="Glycos_transf_N_sf"/>
</dbReference>
<dbReference type="InterPro" id="IPR039901">
    <property type="entry name" value="Kdotransferase"/>
</dbReference>
<keyword evidence="5" id="KW-0997">Cell inner membrane</keyword>
<keyword evidence="5" id="KW-0472">Membrane</keyword>
<evidence type="ECO:0000256" key="9">
    <source>
        <dbReference type="RuleBase" id="RU365103"/>
    </source>
</evidence>
<accession>A0ABP9NCV3</accession>
<evidence type="ECO:0000256" key="2">
    <source>
        <dbReference type="ARBA" id="ARBA00004713"/>
    </source>
</evidence>